<dbReference type="RefSeq" id="WP_323275428.1">
    <property type="nucleotide sequence ID" value="NZ_JAYGHT010000132.1"/>
</dbReference>
<feature type="compositionally biased region" description="Acidic residues" evidence="2">
    <location>
        <begin position="101"/>
        <end position="113"/>
    </location>
</feature>
<feature type="coiled-coil region" evidence="1">
    <location>
        <begin position="8"/>
        <end position="42"/>
    </location>
</feature>
<gene>
    <name evidence="3" type="ORF">VB854_20845</name>
</gene>
<sequence length="213" mass="24487">MTLFNECIKDIDFEISELNQQIKKLELEQKKMKERNAEVDKALKILGKVVEDYSNCKRELAVTCYDIGETAYGDEFLEKIKRWDFSLSPDENRDREREPEPTPEPEPAGDDNDAEFLTENMAQNSSQPFQIPPKTKEEAEPNDVSFQFQSQGKGVWLVFVIANGEKTQLAGVMQVGSFYRVPNLNNADFGTLESAAKALWEHHQQRQKVFTNF</sequence>
<dbReference type="Proteomes" id="UP001301728">
    <property type="component" value="Unassembled WGS sequence"/>
</dbReference>
<proteinExistence type="predicted"/>
<feature type="region of interest" description="Disordered" evidence="2">
    <location>
        <begin position="88"/>
        <end position="113"/>
    </location>
</feature>
<protein>
    <submittedName>
        <fullName evidence="3">Uncharacterized protein</fullName>
    </submittedName>
</protein>
<keyword evidence="1" id="KW-0175">Coiled coil</keyword>
<dbReference type="EMBL" id="JAYGHT010000132">
    <property type="protein sequence ID" value="MEA5521390.1"/>
    <property type="molecule type" value="Genomic_DNA"/>
</dbReference>
<organism evidence="3 4">
    <name type="scientific">Limnoraphis robusta CCNP1315</name>
    <dbReference type="NCBI Taxonomy" id="3110306"/>
    <lineage>
        <taxon>Bacteria</taxon>
        <taxon>Bacillati</taxon>
        <taxon>Cyanobacteriota</taxon>
        <taxon>Cyanophyceae</taxon>
        <taxon>Oscillatoriophycideae</taxon>
        <taxon>Oscillatoriales</taxon>
        <taxon>Sirenicapillariaceae</taxon>
        <taxon>Limnoraphis</taxon>
    </lineage>
</organism>
<reference evidence="3 4" key="1">
    <citation type="submission" date="2023-12" db="EMBL/GenBank/DDBJ databases">
        <title>Baltic Sea Cyanobacteria.</title>
        <authorList>
            <person name="Delbaje E."/>
            <person name="Fewer D.P."/>
            <person name="Shishido T.K."/>
        </authorList>
    </citation>
    <scope>NUCLEOTIDE SEQUENCE [LARGE SCALE GENOMIC DNA]</scope>
    <source>
        <strain evidence="3 4">CCNP 1315</strain>
    </source>
</reference>
<keyword evidence="4" id="KW-1185">Reference proteome</keyword>
<accession>A0ABU5U2H6</accession>
<name>A0ABU5U2H6_9CYAN</name>
<feature type="compositionally biased region" description="Basic and acidic residues" evidence="2">
    <location>
        <begin position="88"/>
        <end position="100"/>
    </location>
</feature>
<evidence type="ECO:0000313" key="3">
    <source>
        <dbReference type="EMBL" id="MEA5521390.1"/>
    </source>
</evidence>
<comment type="caution">
    <text evidence="3">The sequence shown here is derived from an EMBL/GenBank/DDBJ whole genome shotgun (WGS) entry which is preliminary data.</text>
</comment>
<evidence type="ECO:0000256" key="1">
    <source>
        <dbReference type="SAM" id="Coils"/>
    </source>
</evidence>
<evidence type="ECO:0000256" key="2">
    <source>
        <dbReference type="SAM" id="MobiDB-lite"/>
    </source>
</evidence>
<evidence type="ECO:0000313" key="4">
    <source>
        <dbReference type="Proteomes" id="UP001301728"/>
    </source>
</evidence>